<sequence>MTRQGDISRSHLPPTSTPGAQQVDSQGRTTAAVFSIATTTNPILESREMVETTTAALDALAIISIPHTSATSKAFNKPSQHIPTEVVIAFGKLLGGPSLYACLQVCHQWFHALRSLAWVTITRRQRYLGSFPLKPWTKLALPFDTNEEKRRANKIFASLVHTRSAEWYDVPAVRHRGWKGPGYLPSYRSEMGFTKLSFVFRSMPQLSRLSLIITSETLYHNSVLDVLKVSNLPHLHYLRLHLSFSYSPLAVEELFPLFSRLAERNVRGNWYHDLDTHGRRFSTYAPWKLKRFTIDHVQTRYFLRHCPSTLEEMTFRRPMAKWSQRGAGYRERMLQQLLDMPRLKMITVSGIQGSDPVEYRTENPISLEALWKKTTVTATEAGGRITTVGDQEVAIRDIAEHLLSSV</sequence>
<dbReference type="Proteomes" id="UP000748756">
    <property type="component" value="Unassembled WGS sequence"/>
</dbReference>
<protein>
    <recommendedName>
        <fullName evidence="4">F-box domain-containing protein</fullName>
    </recommendedName>
</protein>
<comment type="caution">
    <text evidence="2">The sequence shown here is derived from an EMBL/GenBank/DDBJ whole genome shotgun (WGS) entry which is preliminary data.</text>
</comment>
<proteinExistence type="predicted"/>
<gene>
    <name evidence="2" type="ORF">BG015_003088</name>
</gene>
<feature type="region of interest" description="Disordered" evidence="1">
    <location>
        <begin position="1"/>
        <end position="26"/>
    </location>
</feature>
<reference evidence="2" key="1">
    <citation type="journal article" date="2020" name="Fungal Divers.">
        <title>Resolving the Mortierellaceae phylogeny through synthesis of multi-gene phylogenetics and phylogenomics.</title>
        <authorList>
            <person name="Vandepol N."/>
            <person name="Liber J."/>
            <person name="Desiro A."/>
            <person name="Na H."/>
            <person name="Kennedy M."/>
            <person name="Barry K."/>
            <person name="Grigoriev I.V."/>
            <person name="Miller A.N."/>
            <person name="O'Donnell K."/>
            <person name="Stajich J.E."/>
            <person name="Bonito G."/>
        </authorList>
    </citation>
    <scope>NUCLEOTIDE SEQUENCE</scope>
    <source>
        <strain evidence="2">NRRL 6426</strain>
    </source>
</reference>
<dbReference type="OrthoDB" id="2448252at2759"/>
<dbReference type="EMBL" id="JAAAUQ010001651">
    <property type="protein sequence ID" value="KAF9136583.1"/>
    <property type="molecule type" value="Genomic_DNA"/>
</dbReference>
<evidence type="ECO:0008006" key="4">
    <source>
        <dbReference type="Google" id="ProtNLM"/>
    </source>
</evidence>
<organism evidence="2 3">
    <name type="scientific">Linnemannia schmuckeri</name>
    <dbReference type="NCBI Taxonomy" id="64567"/>
    <lineage>
        <taxon>Eukaryota</taxon>
        <taxon>Fungi</taxon>
        <taxon>Fungi incertae sedis</taxon>
        <taxon>Mucoromycota</taxon>
        <taxon>Mortierellomycotina</taxon>
        <taxon>Mortierellomycetes</taxon>
        <taxon>Mortierellales</taxon>
        <taxon>Mortierellaceae</taxon>
        <taxon>Linnemannia</taxon>
    </lineage>
</organism>
<accession>A0A9P5V5T1</accession>
<evidence type="ECO:0000256" key="1">
    <source>
        <dbReference type="SAM" id="MobiDB-lite"/>
    </source>
</evidence>
<name>A0A9P5V5T1_9FUNG</name>
<keyword evidence="3" id="KW-1185">Reference proteome</keyword>
<dbReference type="AlphaFoldDB" id="A0A9P5V5T1"/>
<evidence type="ECO:0000313" key="2">
    <source>
        <dbReference type="EMBL" id="KAF9136583.1"/>
    </source>
</evidence>
<evidence type="ECO:0000313" key="3">
    <source>
        <dbReference type="Proteomes" id="UP000748756"/>
    </source>
</evidence>